<organism evidence="1 2">
    <name type="scientific">Lactococcus fujiensis JCM 16395</name>
    <dbReference type="NCBI Taxonomy" id="1291764"/>
    <lineage>
        <taxon>Bacteria</taxon>
        <taxon>Bacillati</taxon>
        <taxon>Bacillota</taxon>
        <taxon>Bacilli</taxon>
        <taxon>Lactobacillales</taxon>
        <taxon>Streptococcaceae</taxon>
        <taxon>Lactococcus</taxon>
    </lineage>
</organism>
<proteinExistence type="predicted"/>
<evidence type="ECO:0000313" key="1">
    <source>
        <dbReference type="EMBL" id="PCS00371.1"/>
    </source>
</evidence>
<protein>
    <submittedName>
        <fullName evidence="1">Uncharacterized protein</fullName>
    </submittedName>
</protein>
<gene>
    <name evidence="1" type="ORF">RT41_GL001258</name>
</gene>
<dbReference type="STRING" id="1291764.GCA_001311235_02509"/>
<evidence type="ECO:0000313" key="2">
    <source>
        <dbReference type="Proteomes" id="UP000218181"/>
    </source>
</evidence>
<dbReference type="RefSeq" id="WP_180752679.1">
    <property type="nucleotide sequence ID" value="NZ_JXJU01000004.1"/>
</dbReference>
<name>A0A2A5RM23_9LACT</name>
<dbReference type="Proteomes" id="UP000218181">
    <property type="component" value="Unassembled WGS sequence"/>
</dbReference>
<sequence length="47" mass="4824">MMPKYAIKIVLSVLTLALIGGGAGIAHAENVDLEINPQVPSNQAHAG</sequence>
<accession>A0A2A5RM23</accession>
<reference evidence="1 2" key="1">
    <citation type="submission" date="2014-12" db="EMBL/GenBank/DDBJ databases">
        <title>Draft genome sequences of 10 type strains of Lactococcus.</title>
        <authorList>
            <person name="Sun Z."/>
            <person name="Zhong Z."/>
            <person name="Liu W."/>
            <person name="Zhang W."/>
            <person name="Zhang H."/>
        </authorList>
    </citation>
    <scope>NUCLEOTIDE SEQUENCE [LARGE SCALE GENOMIC DNA]</scope>
    <source>
        <strain evidence="1 2">JCM 16395</strain>
    </source>
</reference>
<keyword evidence="2" id="KW-1185">Reference proteome</keyword>
<dbReference type="AlphaFoldDB" id="A0A2A5RM23"/>
<dbReference type="EMBL" id="JXJU01000004">
    <property type="protein sequence ID" value="PCS00371.1"/>
    <property type="molecule type" value="Genomic_DNA"/>
</dbReference>
<comment type="caution">
    <text evidence="1">The sequence shown here is derived from an EMBL/GenBank/DDBJ whole genome shotgun (WGS) entry which is preliminary data.</text>
</comment>